<evidence type="ECO:0000313" key="5">
    <source>
        <dbReference type="Proteomes" id="UP000657421"/>
    </source>
</evidence>
<evidence type="ECO:0000256" key="1">
    <source>
        <dbReference type="ARBA" id="ARBA00023125"/>
    </source>
</evidence>
<dbReference type="InterPro" id="IPR009057">
    <property type="entry name" value="Homeodomain-like_sf"/>
</dbReference>
<evidence type="ECO:0000259" key="3">
    <source>
        <dbReference type="PROSITE" id="PS50977"/>
    </source>
</evidence>
<sequence length="200" mass="23518">MKGTLMDKTQKTDRRTRYTCHTIKNILLEELKTKPYSKITVTEICKKAEMNRGTFYLHYYDIDDVLNDILEDFLSDTSGVLDHILCPYKQTCTYPFCEKIRSSSHYQVLFFDDVTSARMLEKLADLGKEDFVTHLMKNSLLTFEEAEAVFYFQMNGCLAINRMMLKNHCSDWTKIQQTIDQFIKGGLETFLIHDQREEVM</sequence>
<dbReference type="PROSITE" id="PS50977">
    <property type="entry name" value="HTH_TETR_2"/>
    <property type="match status" value="1"/>
</dbReference>
<protein>
    <submittedName>
        <fullName evidence="4">TetR/AcrR family transcriptional regulator</fullName>
    </submittedName>
</protein>
<reference evidence="4 5" key="1">
    <citation type="submission" date="2020-08" db="EMBL/GenBank/DDBJ databases">
        <title>Genome public.</title>
        <authorList>
            <person name="Liu C."/>
            <person name="Sun Q."/>
        </authorList>
    </citation>
    <scope>NUCLEOTIDE SEQUENCE [LARGE SCALE GENOMIC DNA]</scope>
    <source>
        <strain evidence="4 5">NSJ-46</strain>
    </source>
</reference>
<dbReference type="EMBL" id="JACRSZ010000009">
    <property type="protein sequence ID" value="MBC8573347.1"/>
    <property type="molecule type" value="Genomic_DNA"/>
</dbReference>
<dbReference type="PANTHER" id="PTHR43479:SF7">
    <property type="entry name" value="TETR-FAMILY TRANSCRIPTIONAL REGULATOR"/>
    <property type="match status" value="1"/>
</dbReference>
<dbReference type="Gene3D" id="1.10.357.10">
    <property type="entry name" value="Tetracycline Repressor, domain 2"/>
    <property type="match status" value="1"/>
</dbReference>
<comment type="caution">
    <text evidence="4">The sequence shown here is derived from an EMBL/GenBank/DDBJ whole genome shotgun (WGS) entry which is preliminary data.</text>
</comment>
<dbReference type="InterPro" id="IPR001647">
    <property type="entry name" value="HTH_TetR"/>
</dbReference>
<name>A0ABR7NAB4_9FIRM</name>
<accession>A0ABR7NAB4</accession>
<organism evidence="4 5">
    <name type="scientific">Jingyaoa shaoxingensis</name>
    <dbReference type="NCBI Taxonomy" id="2763671"/>
    <lineage>
        <taxon>Bacteria</taxon>
        <taxon>Bacillati</taxon>
        <taxon>Bacillota</taxon>
        <taxon>Clostridia</taxon>
        <taxon>Lachnospirales</taxon>
        <taxon>Lachnospiraceae</taxon>
        <taxon>Jingyaoa</taxon>
    </lineage>
</organism>
<dbReference type="InterPro" id="IPR050624">
    <property type="entry name" value="HTH-type_Tx_Regulator"/>
</dbReference>
<evidence type="ECO:0000256" key="2">
    <source>
        <dbReference type="PROSITE-ProRule" id="PRU00335"/>
    </source>
</evidence>
<gene>
    <name evidence="4" type="ORF">H8716_09670</name>
</gene>
<feature type="DNA-binding region" description="H-T-H motif" evidence="2">
    <location>
        <begin position="40"/>
        <end position="59"/>
    </location>
</feature>
<dbReference type="Proteomes" id="UP000657421">
    <property type="component" value="Unassembled WGS sequence"/>
</dbReference>
<keyword evidence="5" id="KW-1185">Reference proteome</keyword>
<dbReference type="SUPFAM" id="SSF46689">
    <property type="entry name" value="Homeodomain-like"/>
    <property type="match status" value="1"/>
</dbReference>
<proteinExistence type="predicted"/>
<evidence type="ECO:0000313" key="4">
    <source>
        <dbReference type="EMBL" id="MBC8573347.1"/>
    </source>
</evidence>
<dbReference type="PANTHER" id="PTHR43479">
    <property type="entry name" value="ACREF/ENVCD OPERON REPRESSOR-RELATED"/>
    <property type="match status" value="1"/>
</dbReference>
<feature type="domain" description="HTH tetR-type" evidence="3">
    <location>
        <begin position="17"/>
        <end position="77"/>
    </location>
</feature>
<keyword evidence="1 2" id="KW-0238">DNA-binding</keyword>